<dbReference type="RefSeq" id="WP_311703099.1">
    <property type="nucleotide sequence ID" value="NZ_JAVREL010000002.1"/>
</dbReference>
<dbReference type="Pfam" id="PF00440">
    <property type="entry name" value="TetR_N"/>
    <property type="match status" value="1"/>
</dbReference>
<evidence type="ECO:0000313" key="5">
    <source>
        <dbReference type="Proteomes" id="UP001183246"/>
    </source>
</evidence>
<evidence type="ECO:0000256" key="1">
    <source>
        <dbReference type="ARBA" id="ARBA00023125"/>
    </source>
</evidence>
<evidence type="ECO:0000259" key="3">
    <source>
        <dbReference type="PROSITE" id="PS50977"/>
    </source>
</evidence>
<feature type="domain" description="HTH tetR-type" evidence="3">
    <location>
        <begin position="15"/>
        <end position="75"/>
    </location>
</feature>
<keyword evidence="1 2" id="KW-0238">DNA-binding</keyword>
<dbReference type="Proteomes" id="UP001183246">
    <property type="component" value="Unassembled WGS sequence"/>
</dbReference>
<comment type="caution">
    <text evidence="4">The sequence shown here is derived from an EMBL/GenBank/DDBJ whole genome shotgun (WGS) entry which is preliminary data.</text>
</comment>
<accession>A0ABU2MK32</accession>
<dbReference type="InterPro" id="IPR050109">
    <property type="entry name" value="HTH-type_TetR-like_transc_reg"/>
</dbReference>
<dbReference type="SUPFAM" id="SSF48498">
    <property type="entry name" value="Tetracyclin repressor-like, C-terminal domain"/>
    <property type="match status" value="1"/>
</dbReference>
<name>A0ABU2MK32_9ACTN</name>
<evidence type="ECO:0000256" key="2">
    <source>
        <dbReference type="PROSITE-ProRule" id="PRU00335"/>
    </source>
</evidence>
<dbReference type="InterPro" id="IPR009057">
    <property type="entry name" value="Homeodomain-like_sf"/>
</dbReference>
<dbReference type="SUPFAM" id="SSF46689">
    <property type="entry name" value="Homeodomain-like"/>
    <property type="match status" value="1"/>
</dbReference>
<protein>
    <submittedName>
        <fullName evidence="4">TetR/AcrR family transcriptional regulator</fullName>
    </submittedName>
</protein>
<evidence type="ECO:0000313" key="4">
    <source>
        <dbReference type="EMBL" id="MDT0341966.1"/>
    </source>
</evidence>
<dbReference type="PANTHER" id="PTHR30055:SF187">
    <property type="entry name" value="TRANSCRIPTIONAL REGULATORY PROTEIN"/>
    <property type="match status" value="1"/>
</dbReference>
<dbReference type="InterPro" id="IPR036271">
    <property type="entry name" value="Tet_transcr_reg_TetR-rel_C_sf"/>
</dbReference>
<organism evidence="4 5">
    <name type="scientific">Streptomyces litchfieldiae</name>
    <dbReference type="NCBI Taxonomy" id="3075543"/>
    <lineage>
        <taxon>Bacteria</taxon>
        <taxon>Bacillati</taxon>
        <taxon>Actinomycetota</taxon>
        <taxon>Actinomycetes</taxon>
        <taxon>Kitasatosporales</taxon>
        <taxon>Streptomycetaceae</taxon>
        <taxon>Streptomyces</taxon>
    </lineage>
</organism>
<dbReference type="EMBL" id="JAVREL010000002">
    <property type="protein sequence ID" value="MDT0341966.1"/>
    <property type="molecule type" value="Genomic_DNA"/>
</dbReference>
<sequence length="206" mass="22479">MPGQPGVSPKQRRGRDTVERLLRSALEVYADTGTQGFTMTAVIEASGVSVGSLYHHFGSFEGLAATLYLRCKDDLLNTLIQAVRTTRTARTGVYAMVSAYLRWSAEHPTEALIIHASPYAGYLRAQADRLREDKAPKLQELLELFAPHVAAGRIQSLPPALTEMLVIGPVSVAVSRWLAGVPGFDLDEAARLLPERVWQSVRGPNA</sequence>
<dbReference type="PRINTS" id="PR00455">
    <property type="entry name" value="HTHTETR"/>
</dbReference>
<dbReference type="Gene3D" id="1.10.357.10">
    <property type="entry name" value="Tetracycline Repressor, domain 2"/>
    <property type="match status" value="1"/>
</dbReference>
<gene>
    <name evidence="4" type="ORF">RM590_04855</name>
</gene>
<proteinExistence type="predicted"/>
<feature type="DNA-binding region" description="H-T-H motif" evidence="2">
    <location>
        <begin position="38"/>
        <end position="57"/>
    </location>
</feature>
<dbReference type="PANTHER" id="PTHR30055">
    <property type="entry name" value="HTH-TYPE TRANSCRIPTIONAL REGULATOR RUTR"/>
    <property type="match status" value="1"/>
</dbReference>
<keyword evidence="5" id="KW-1185">Reference proteome</keyword>
<reference evidence="5" key="1">
    <citation type="submission" date="2023-07" db="EMBL/GenBank/DDBJ databases">
        <title>30 novel species of actinomycetes from the DSMZ collection.</title>
        <authorList>
            <person name="Nouioui I."/>
        </authorList>
    </citation>
    <scope>NUCLEOTIDE SEQUENCE [LARGE SCALE GENOMIC DNA]</scope>
    <source>
        <strain evidence="5">DSM 44938</strain>
    </source>
</reference>
<dbReference type="PROSITE" id="PS50977">
    <property type="entry name" value="HTH_TETR_2"/>
    <property type="match status" value="1"/>
</dbReference>
<dbReference type="InterPro" id="IPR001647">
    <property type="entry name" value="HTH_TetR"/>
</dbReference>